<dbReference type="CDD" id="cd02588">
    <property type="entry name" value="HAD_L2-DEX"/>
    <property type="match status" value="1"/>
</dbReference>
<dbReference type="InterPro" id="IPR036412">
    <property type="entry name" value="HAD-like_sf"/>
</dbReference>
<dbReference type="InterPro" id="IPR006439">
    <property type="entry name" value="HAD-SF_hydro_IA"/>
</dbReference>
<dbReference type="Pfam" id="PF00702">
    <property type="entry name" value="Hydrolase"/>
    <property type="match status" value="1"/>
</dbReference>
<evidence type="ECO:0000256" key="3">
    <source>
        <dbReference type="RuleBase" id="RU368077"/>
    </source>
</evidence>
<comment type="similarity">
    <text evidence="1 3">Belongs to the HAD-like hydrolase superfamily. S-2-haloalkanoic acid dehalogenase family.</text>
</comment>
<dbReference type="SFLD" id="SFLDS00003">
    <property type="entry name" value="Haloacid_Dehalogenase"/>
    <property type="match status" value="1"/>
</dbReference>
<evidence type="ECO:0000313" key="4">
    <source>
        <dbReference type="EMBL" id="TJZ85586.1"/>
    </source>
</evidence>
<comment type="function">
    <text evidence="3">Catalyzes the hydrolytic dehalogenation of small (S)-2-haloalkanoic acids to yield the corresponding (R)-2-hydroxyalkanoic acids.</text>
</comment>
<evidence type="ECO:0000256" key="1">
    <source>
        <dbReference type="ARBA" id="ARBA00008106"/>
    </source>
</evidence>
<evidence type="ECO:0000256" key="2">
    <source>
        <dbReference type="ARBA" id="ARBA00022801"/>
    </source>
</evidence>
<gene>
    <name evidence="4" type="ORF">FA740_06780</name>
</gene>
<dbReference type="PRINTS" id="PR00413">
    <property type="entry name" value="HADHALOGNASE"/>
</dbReference>
<dbReference type="OrthoDB" id="7989657at2"/>
<dbReference type="SFLD" id="SFLDG01129">
    <property type="entry name" value="C1.5:_HAD__Beta-PGM__Phosphata"/>
    <property type="match status" value="1"/>
</dbReference>
<proteinExistence type="inferred from homology"/>
<evidence type="ECO:0000313" key="5">
    <source>
        <dbReference type="Proteomes" id="UP000306223"/>
    </source>
</evidence>
<protein>
    <recommendedName>
        <fullName evidence="3">(S)-2-haloacid dehalogenase</fullName>
        <ecNumber evidence="3">3.8.1.2</ecNumber>
    </recommendedName>
    <alternativeName>
        <fullName evidence="3">2-haloalkanoic acid dehalogenase</fullName>
    </alternativeName>
    <alternativeName>
        <fullName evidence="3">Halocarboxylic acid halidohydrolase</fullName>
    </alternativeName>
    <alternativeName>
        <fullName evidence="3">L-2-haloacid dehalogenase</fullName>
    </alternativeName>
</protein>
<comment type="caution">
    <text evidence="4">The sequence shown here is derived from an EMBL/GenBank/DDBJ whole genome shotgun (WGS) entry which is preliminary data.</text>
</comment>
<name>A0A4U0QUF1_9RHOB</name>
<comment type="catalytic activity">
    <reaction evidence="3">
        <text>an (S)-2-haloacid + H2O = a (2R)-2-hydroxycarboxylate + a halide anion + H(+)</text>
        <dbReference type="Rhea" id="RHEA:11192"/>
        <dbReference type="ChEBI" id="CHEBI:15377"/>
        <dbReference type="ChEBI" id="CHEBI:15378"/>
        <dbReference type="ChEBI" id="CHEBI:16042"/>
        <dbReference type="ChEBI" id="CHEBI:58314"/>
        <dbReference type="ChEBI" id="CHEBI:137405"/>
        <dbReference type="EC" id="3.8.1.2"/>
    </reaction>
</comment>
<dbReference type="NCBIfam" id="TIGR01493">
    <property type="entry name" value="HAD-SF-IA-v2"/>
    <property type="match status" value="1"/>
</dbReference>
<dbReference type="PANTHER" id="PTHR43316:SF3">
    <property type="entry name" value="HALOACID DEHALOGENASE, TYPE II (AFU_ORTHOLOGUE AFUA_2G07750)-RELATED"/>
    <property type="match status" value="1"/>
</dbReference>
<dbReference type="InterPro" id="IPR006328">
    <property type="entry name" value="2-HAD"/>
</dbReference>
<dbReference type="InterPro" id="IPR051540">
    <property type="entry name" value="S-2-haloacid_dehalogenase"/>
</dbReference>
<dbReference type="GO" id="GO:0018784">
    <property type="term" value="F:(S)-2-haloacid dehalogenase activity"/>
    <property type="evidence" value="ECO:0007669"/>
    <property type="project" value="UniProtKB-UniRule"/>
</dbReference>
<dbReference type="InterPro" id="IPR023214">
    <property type="entry name" value="HAD_sf"/>
</dbReference>
<dbReference type="Gene3D" id="3.40.50.1000">
    <property type="entry name" value="HAD superfamily/HAD-like"/>
    <property type="match status" value="1"/>
</dbReference>
<organism evidence="4 5">
    <name type="scientific">Paracoccus hibiscisoli</name>
    <dbReference type="NCBI Taxonomy" id="2023261"/>
    <lineage>
        <taxon>Bacteria</taxon>
        <taxon>Pseudomonadati</taxon>
        <taxon>Pseudomonadota</taxon>
        <taxon>Alphaproteobacteria</taxon>
        <taxon>Rhodobacterales</taxon>
        <taxon>Paracoccaceae</taxon>
        <taxon>Paracoccus</taxon>
    </lineage>
</organism>
<keyword evidence="5" id="KW-1185">Reference proteome</keyword>
<reference evidence="4 5" key="1">
    <citation type="submission" date="2019-04" db="EMBL/GenBank/DDBJ databases">
        <authorList>
            <person name="Li J."/>
        </authorList>
    </citation>
    <scope>NUCLEOTIDE SEQUENCE [LARGE SCALE GENOMIC DNA]</scope>
    <source>
        <strain evidence="4 5">CCTCC AB2016182</strain>
    </source>
</reference>
<dbReference type="AlphaFoldDB" id="A0A4U0QUF1"/>
<dbReference type="EC" id="3.8.1.2" evidence="3"/>
<keyword evidence="2 3" id="KW-0378">Hydrolase</keyword>
<dbReference type="Proteomes" id="UP000306223">
    <property type="component" value="Unassembled WGS sequence"/>
</dbReference>
<dbReference type="Gene3D" id="1.10.150.240">
    <property type="entry name" value="Putative phosphatase, domain 2"/>
    <property type="match status" value="1"/>
</dbReference>
<dbReference type="NCBIfam" id="TIGR01428">
    <property type="entry name" value="HAD_type_II"/>
    <property type="match status" value="1"/>
</dbReference>
<dbReference type="SUPFAM" id="SSF56784">
    <property type="entry name" value="HAD-like"/>
    <property type="match status" value="1"/>
</dbReference>
<dbReference type="EMBL" id="SUNH01000008">
    <property type="protein sequence ID" value="TJZ85586.1"/>
    <property type="molecule type" value="Genomic_DNA"/>
</dbReference>
<dbReference type="InterPro" id="IPR023198">
    <property type="entry name" value="PGP-like_dom2"/>
</dbReference>
<accession>A0A4U0QUF1</accession>
<dbReference type="PANTHER" id="PTHR43316">
    <property type="entry name" value="HYDROLASE, HALOACID DELAHOGENASE-RELATED"/>
    <property type="match status" value="1"/>
</dbReference>
<sequence>MLMPHRPILVFDVNETLLDLDHLCPLFHDIFGDGSVMREWFAQLILYSQTLTISGLRSDFGALAVAVLRMTGDIRGVAISEAEGCALRHAIGSMPAHPDAAWALDHLAQQGFRLVTLTNSPPARGPSALERAGLAPYVEASFSVQPTNRFKPAPETYQQVADALAMSPRDLCLVACHAWDTIGMQAMGGLGALVTHGVNAPLVLPGVPHPDVVAPDLRTLAQAIVQRWGGR</sequence>